<reference evidence="2 3" key="1">
    <citation type="submission" date="2018-02" db="EMBL/GenBank/DDBJ databases">
        <title>Comparative genomes isolates from brazilian mangrove.</title>
        <authorList>
            <person name="Araujo J.E."/>
            <person name="Taketani R.G."/>
            <person name="Silva M.C.P."/>
            <person name="Loureco M.V."/>
            <person name="Andreote F.D."/>
        </authorList>
    </citation>
    <scope>NUCLEOTIDE SEQUENCE [LARGE SCALE GENOMIC DNA]</scope>
    <source>
        <strain evidence="2 3">Hex-1 MGV</strain>
    </source>
</reference>
<feature type="transmembrane region" description="Helical" evidence="1">
    <location>
        <begin position="129"/>
        <end position="148"/>
    </location>
</feature>
<evidence type="ECO:0000256" key="1">
    <source>
        <dbReference type="SAM" id="Phobius"/>
    </source>
</evidence>
<dbReference type="EMBL" id="PUHY01000005">
    <property type="protein sequence ID" value="PQO37675.1"/>
    <property type="molecule type" value="Genomic_DNA"/>
</dbReference>
<evidence type="ECO:0000313" key="3">
    <source>
        <dbReference type="Proteomes" id="UP000238322"/>
    </source>
</evidence>
<dbReference type="AlphaFoldDB" id="A0A2S8FZQ2"/>
<keyword evidence="1" id="KW-1133">Transmembrane helix</keyword>
<dbReference type="OrthoDB" id="9956425at2"/>
<organism evidence="2 3">
    <name type="scientific">Blastopirellula marina</name>
    <dbReference type="NCBI Taxonomy" id="124"/>
    <lineage>
        <taxon>Bacteria</taxon>
        <taxon>Pseudomonadati</taxon>
        <taxon>Planctomycetota</taxon>
        <taxon>Planctomycetia</taxon>
        <taxon>Pirellulales</taxon>
        <taxon>Pirellulaceae</taxon>
        <taxon>Blastopirellula</taxon>
    </lineage>
</organism>
<sequence>MIRVVLCIVFCCIHLLAMAISTYVASTEIETILVSGPICSVTGIVAGIAALFLRRPILAIACFAAPILAVTLFIAEAMFLNLGPGRAAQPFMIIFLINQMLSLPIILLQLRQVINRARDERQQISLKTLMVTTAIFAAVFALLRLLQGRSDHSLMMYLALILLGLTVGAEALFVYYAVRYRRRLSTAAENDDLAPNDNGSAFDSLN</sequence>
<keyword evidence="1" id="KW-0472">Membrane</keyword>
<gene>
    <name evidence="2" type="ORF">C5Y83_06935</name>
</gene>
<dbReference type="Proteomes" id="UP000238322">
    <property type="component" value="Unassembled WGS sequence"/>
</dbReference>
<evidence type="ECO:0000313" key="2">
    <source>
        <dbReference type="EMBL" id="PQO37675.1"/>
    </source>
</evidence>
<comment type="caution">
    <text evidence="2">The sequence shown here is derived from an EMBL/GenBank/DDBJ whole genome shotgun (WGS) entry which is preliminary data.</text>
</comment>
<feature type="transmembrane region" description="Helical" evidence="1">
    <location>
        <begin position="60"/>
        <end position="82"/>
    </location>
</feature>
<dbReference type="RefSeq" id="WP_105328924.1">
    <property type="nucleotide sequence ID" value="NZ_PUHY01000005.1"/>
</dbReference>
<accession>A0A2S8FZQ2</accession>
<protein>
    <submittedName>
        <fullName evidence="2">Uncharacterized protein</fullName>
    </submittedName>
</protein>
<feature type="transmembrane region" description="Helical" evidence="1">
    <location>
        <begin position="88"/>
        <end position="108"/>
    </location>
</feature>
<feature type="transmembrane region" description="Helical" evidence="1">
    <location>
        <begin position="154"/>
        <end position="178"/>
    </location>
</feature>
<feature type="transmembrane region" description="Helical" evidence="1">
    <location>
        <begin position="29"/>
        <end position="53"/>
    </location>
</feature>
<proteinExistence type="predicted"/>
<keyword evidence="1" id="KW-0812">Transmembrane</keyword>
<name>A0A2S8FZQ2_9BACT</name>